<name>M1ZAD1_NITG3</name>
<comment type="caution">
    <text evidence="1">The sequence shown here is derived from an EMBL/GenBank/DDBJ whole genome shotgun (WGS) entry which is preliminary data.</text>
</comment>
<dbReference type="STRING" id="1266370.NITGR_250106"/>
<evidence type="ECO:0000313" key="2">
    <source>
        <dbReference type="Proteomes" id="UP000011704"/>
    </source>
</evidence>
<protein>
    <submittedName>
        <fullName evidence="1">Uncharacterized protein</fullName>
    </submittedName>
</protein>
<dbReference type="HOGENOM" id="CLU_2955885_0_0_0"/>
<evidence type="ECO:0000313" key="1">
    <source>
        <dbReference type="EMBL" id="CCQ90193.1"/>
    </source>
</evidence>
<reference evidence="1 2" key="1">
    <citation type="journal article" date="2013" name="Front. Microbiol.">
        <title>The genome of Nitrospina gracilis illuminates the metabolism and evolution of the major marine nitrite oxidizer.</title>
        <authorList>
            <person name="Luecker S."/>
            <person name="Nowka B."/>
            <person name="Rattei T."/>
            <person name="Spieck E."/>
            <person name="and Daims H."/>
        </authorList>
    </citation>
    <scope>NUCLEOTIDE SEQUENCE [LARGE SCALE GENOMIC DNA]</scope>
    <source>
        <strain evidence="1 2">3/211</strain>
    </source>
</reference>
<organism evidence="1 2">
    <name type="scientific">Nitrospina gracilis (strain 3/211)</name>
    <dbReference type="NCBI Taxonomy" id="1266370"/>
    <lineage>
        <taxon>Bacteria</taxon>
        <taxon>Pseudomonadati</taxon>
        <taxon>Nitrospinota/Tectimicrobiota group</taxon>
        <taxon>Nitrospinota</taxon>
        <taxon>Nitrospinia</taxon>
        <taxon>Nitrospinales</taxon>
        <taxon>Nitrospinaceae</taxon>
        <taxon>Nitrospina</taxon>
    </lineage>
</organism>
<sequence length="59" mass="6904">MNIYYYVNNFFELILININLYKFKQTCIRRILCRVGRISFLRAGFPAARTSAARQKGLG</sequence>
<gene>
    <name evidence="1" type="ORF">NITGR_250106</name>
</gene>
<proteinExistence type="predicted"/>
<dbReference type="AlphaFoldDB" id="M1ZAD1"/>
<dbReference type="Proteomes" id="UP000011704">
    <property type="component" value="Unassembled WGS sequence"/>
</dbReference>
<accession>M1ZAD1</accession>
<keyword evidence="2" id="KW-1185">Reference proteome</keyword>
<dbReference type="InParanoid" id="M1ZAD1"/>
<dbReference type="EMBL" id="CAQJ01000028">
    <property type="protein sequence ID" value="CCQ90193.1"/>
    <property type="molecule type" value="Genomic_DNA"/>
</dbReference>